<dbReference type="EMBL" id="AY293927">
    <property type="protein sequence ID" value="AAP49828.1"/>
    <property type="molecule type" value="mRNA"/>
</dbReference>
<sequence>MVVSTLNELPLLKCSGFGQPWPRHGLDLLYWFAHDYIDLSNGEIVPWFRPQNGNFGFHKYHNRIEEEDHIVPIQNLPYYEVGNLNYPGAEQLPDYVTAKYNRSRPILDSNKDRIIVRLDENGSFNRVYVTEHSDLKRFDSSKTYRVSQGLLQIIQNMSRDQYLSAVTNTREEHVRLQSQSYETPSNNDSWCAIL</sequence>
<evidence type="ECO:0000313" key="1">
    <source>
        <dbReference type="EMBL" id="AAP49828.1"/>
    </source>
</evidence>
<reference evidence="1" key="1">
    <citation type="journal article" date="2003" name="Chin. Sci. Bull.">
        <title>Identification of antiviral-relevant genes in the cultured fish cells induced by UV-inactivated virus.</title>
        <authorList>
            <person name="Zhang Y.-B."/>
            <person name="Zhang Q.-Y."/>
            <person name="Xu D.-Q."/>
            <person name="Hu C.-Y."/>
            <person name="Gui J.-F."/>
        </authorList>
    </citation>
    <scope>NUCLEOTIDE SEQUENCE</scope>
</reference>
<dbReference type="PANTHER" id="PTHR38706">
    <property type="entry name" value="SI:CH211-198C19.1-RELATED"/>
    <property type="match status" value="1"/>
</dbReference>
<organism evidence="1">
    <name type="scientific">Carassius auratus</name>
    <name type="common">Goldfish</name>
    <dbReference type="NCBI Taxonomy" id="7957"/>
    <lineage>
        <taxon>Eukaryota</taxon>
        <taxon>Metazoa</taxon>
        <taxon>Chordata</taxon>
        <taxon>Craniata</taxon>
        <taxon>Vertebrata</taxon>
        <taxon>Euteleostomi</taxon>
        <taxon>Actinopterygii</taxon>
        <taxon>Neopterygii</taxon>
        <taxon>Teleostei</taxon>
        <taxon>Ostariophysi</taxon>
        <taxon>Cypriniformes</taxon>
        <taxon>Cyprinidae</taxon>
        <taxon>Cyprininae</taxon>
        <taxon>Carassius</taxon>
    </lineage>
</organism>
<protein>
    <submittedName>
        <fullName evidence="1">Interferon-inducible protein Gig1</fullName>
    </submittedName>
</protein>
<dbReference type="PANTHER" id="PTHR38706:SF2">
    <property type="match status" value="1"/>
</dbReference>
<proteinExistence type="evidence at transcript level"/>
<dbReference type="AlphaFoldDB" id="Q7T2N1"/>
<name>Q7T2N1_CARAU</name>
<reference evidence="1" key="2">
    <citation type="submission" date="2003-05" db="EMBL/GenBank/DDBJ databases">
        <title>Identification of two novel IFN-stimulated genes from cultured CAB cells induced by UV-inactivated grass carp hemorrhage virus.</title>
        <authorList>
            <person name="Zhang Y."/>
            <person name="Gui J."/>
        </authorList>
    </citation>
    <scope>NUCLEOTIDE SEQUENCE</scope>
</reference>
<accession>Q7T2N1</accession>